<dbReference type="SUPFAM" id="SSF69572">
    <property type="entry name" value="Activating enzymes of the ubiquitin-like proteins"/>
    <property type="match status" value="1"/>
</dbReference>
<proteinExistence type="predicted"/>
<dbReference type="EMBL" id="RBNJ01004548">
    <property type="protein sequence ID" value="RUS29892.1"/>
    <property type="molecule type" value="Genomic_DNA"/>
</dbReference>
<evidence type="ECO:0000313" key="3">
    <source>
        <dbReference type="Proteomes" id="UP000274822"/>
    </source>
</evidence>
<evidence type="ECO:0000259" key="1">
    <source>
        <dbReference type="Pfam" id="PF00899"/>
    </source>
</evidence>
<organism evidence="2 3">
    <name type="scientific">Jimgerdemannia flammicorona</name>
    <dbReference type="NCBI Taxonomy" id="994334"/>
    <lineage>
        <taxon>Eukaryota</taxon>
        <taxon>Fungi</taxon>
        <taxon>Fungi incertae sedis</taxon>
        <taxon>Mucoromycota</taxon>
        <taxon>Mucoromycotina</taxon>
        <taxon>Endogonomycetes</taxon>
        <taxon>Endogonales</taxon>
        <taxon>Endogonaceae</taxon>
        <taxon>Jimgerdemannia</taxon>
    </lineage>
</organism>
<feature type="domain" description="THIF-type NAD/FAD binding fold" evidence="1">
    <location>
        <begin position="17"/>
        <end position="81"/>
    </location>
</feature>
<dbReference type="GO" id="GO:0008641">
    <property type="term" value="F:ubiquitin-like modifier activating enzyme activity"/>
    <property type="evidence" value="ECO:0007669"/>
    <property type="project" value="InterPro"/>
</dbReference>
<reference evidence="2 3" key="1">
    <citation type="journal article" date="2018" name="New Phytol.">
        <title>Phylogenomics of Endogonaceae and evolution of mycorrhizas within Mucoromycota.</title>
        <authorList>
            <person name="Chang Y."/>
            <person name="Desiro A."/>
            <person name="Na H."/>
            <person name="Sandor L."/>
            <person name="Lipzen A."/>
            <person name="Clum A."/>
            <person name="Barry K."/>
            <person name="Grigoriev I.V."/>
            <person name="Martin F.M."/>
            <person name="Stajich J.E."/>
            <person name="Smith M.E."/>
            <person name="Bonito G."/>
            <person name="Spatafora J.W."/>
        </authorList>
    </citation>
    <scope>NUCLEOTIDE SEQUENCE [LARGE SCALE GENOMIC DNA]</scope>
    <source>
        <strain evidence="2 3">AD002</strain>
    </source>
</reference>
<comment type="caution">
    <text evidence="2">The sequence shown here is derived from an EMBL/GenBank/DDBJ whole genome shotgun (WGS) entry which is preliminary data.</text>
</comment>
<sequence length="107" mass="12490">MTCRYWSRCPGLRRRQNFVGIGVGRKSLNGRILYFDDDYVSHSNLTRQFRFTEDDAKRRSPKATTLVKFMTHRRPDISMEAPKLGLVLVVTRSSIRPMLLSCHQTRS</sequence>
<evidence type="ECO:0000313" key="2">
    <source>
        <dbReference type="EMBL" id="RUS29892.1"/>
    </source>
</evidence>
<dbReference type="InterPro" id="IPR000594">
    <property type="entry name" value="ThiF_NAD_FAD-bd"/>
</dbReference>
<dbReference type="InterPro" id="IPR035985">
    <property type="entry name" value="Ubiquitin-activating_enz"/>
</dbReference>
<dbReference type="Pfam" id="PF00899">
    <property type="entry name" value="ThiF"/>
    <property type="match status" value="1"/>
</dbReference>
<name>A0A433QJD6_9FUNG</name>
<gene>
    <name evidence="2" type="ORF">BC938DRAFT_480103</name>
</gene>
<dbReference type="Gene3D" id="3.40.50.720">
    <property type="entry name" value="NAD(P)-binding Rossmann-like Domain"/>
    <property type="match status" value="1"/>
</dbReference>
<accession>A0A433QJD6</accession>
<dbReference type="Proteomes" id="UP000274822">
    <property type="component" value="Unassembled WGS sequence"/>
</dbReference>
<dbReference type="AlphaFoldDB" id="A0A433QJD6"/>
<protein>
    <recommendedName>
        <fullName evidence="1">THIF-type NAD/FAD binding fold domain-containing protein</fullName>
    </recommendedName>
</protein>
<keyword evidence="3" id="KW-1185">Reference proteome</keyword>